<dbReference type="InterPro" id="IPR037221">
    <property type="entry name" value="H-type_lectin_dom_sf"/>
</dbReference>
<keyword evidence="3" id="KW-0479">Metal-binding</keyword>
<dbReference type="PROSITE" id="PS50292">
    <property type="entry name" value="PEROXIDASE_3"/>
    <property type="match status" value="1"/>
</dbReference>
<feature type="compositionally biased region" description="Low complexity" evidence="8">
    <location>
        <begin position="1433"/>
        <end position="1450"/>
    </location>
</feature>
<evidence type="ECO:0000256" key="1">
    <source>
        <dbReference type="ARBA" id="ARBA00011881"/>
    </source>
</evidence>
<dbReference type="Pfam" id="PF03098">
    <property type="entry name" value="An_peroxidase"/>
    <property type="match status" value="1"/>
</dbReference>
<dbReference type="EMBL" id="JAKEKT020000074">
    <property type="protein sequence ID" value="KAL1638781.1"/>
    <property type="molecule type" value="Genomic_DNA"/>
</dbReference>
<keyword evidence="6" id="KW-0408">Iron</keyword>
<dbReference type="InterPro" id="IPR010255">
    <property type="entry name" value="Haem_peroxidase_sf"/>
</dbReference>
<organism evidence="11 12">
    <name type="scientific">Diplodia intermedia</name>
    <dbReference type="NCBI Taxonomy" id="856260"/>
    <lineage>
        <taxon>Eukaryota</taxon>
        <taxon>Fungi</taxon>
        <taxon>Dikarya</taxon>
        <taxon>Ascomycota</taxon>
        <taxon>Pezizomycotina</taxon>
        <taxon>Dothideomycetes</taxon>
        <taxon>Dothideomycetes incertae sedis</taxon>
        <taxon>Botryosphaeriales</taxon>
        <taxon>Botryosphaeriaceae</taxon>
        <taxon>Diplodia</taxon>
    </lineage>
</organism>
<dbReference type="InterPro" id="IPR034812">
    <property type="entry name" value="Ppo-like_N"/>
</dbReference>
<evidence type="ECO:0000313" key="12">
    <source>
        <dbReference type="Proteomes" id="UP001521184"/>
    </source>
</evidence>
<dbReference type="InterPro" id="IPR019791">
    <property type="entry name" value="Haem_peroxidase_animal"/>
</dbReference>
<comment type="caution">
    <text evidence="11">The sequence shown here is derived from an EMBL/GenBank/DDBJ whole genome shotgun (WGS) entry which is preliminary data.</text>
</comment>
<feature type="transmembrane region" description="Helical" evidence="9">
    <location>
        <begin position="67"/>
        <end position="86"/>
    </location>
</feature>
<dbReference type="SUPFAM" id="SSF141086">
    <property type="entry name" value="Agglutinin HPA-like"/>
    <property type="match status" value="1"/>
</dbReference>
<dbReference type="InterPro" id="IPR037120">
    <property type="entry name" value="Haem_peroxidase_sf_animal"/>
</dbReference>
<accession>A0ABR3TGY7</accession>
<dbReference type="InterPro" id="IPR019019">
    <property type="entry name" value="H-type_lectin_domain"/>
</dbReference>
<feature type="region of interest" description="Disordered" evidence="8">
    <location>
        <begin position="1"/>
        <end position="36"/>
    </location>
</feature>
<evidence type="ECO:0000256" key="9">
    <source>
        <dbReference type="SAM" id="Phobius"/>
    </source>
</evidence>
<feature type="compositionally biased region" description="Low complexity" evidence="8">
    <location>
        <begin position="1396"/>
        <end position="1421"/>
    </location>
</feature>
<evidence type="ECO:0000256" key="8">
    <source>
        <dbReference type="SAM" id="MobiDB-lite"/>
    </source>
</evidence>
<keyword evidence="4" id="KW-0223">Dioxygenase</keyword>
<evidence type="ECO:0000259" key="10">
    <source>
        <dbReference type="Pfam" id="PF09458"/>
    </source>
</evidence>
<keyword evidence="9" id="KW-1133">Transmembrane helix</keyword>
<dbReference type="CDD" id="cd20612">
    <property type="entry name" value="CYP_LDS-like_C"/>
    <property type="match status" value="1"/>
</dbReference>
<feature type="region of interest" description="Disordered" evidence="8">
    <location>
        <begin position="1365"/>
        <end position="1527"/>
    </location>
</feature>
<dbReference type="PROSITE" id="PS00086">
    <property type="entry name" value="CYTOCHROME_P450"/>
    <property type="match status" value="1"/>
</dbReference>
<dbReference type="InterPro" id="IPR036396">
    <property type="entry name" value="Cyt_P450_sf"/>
</dbReference>
<dbReference type="Gene3D" id="1.10.630.10">
    <property type="entry name" value="Cytochrome P450"/>
    <property type="match status" value="1"/>
</dbReference>
<dbReference type="Pfam" id="PF09458">
    <property type="entry name" value="H_lectin"/>
    <property type="match status" value="1"/>
</dbReference>
<feature type="domain" description="H-type lectin" evidence="10">
    <location>
        <begin position="1535"/>
        <end position="1600"/>
    </location>
</feature>
<dbReference type="PANTHER" id="PTHR11903">
    <property type="entry name" value="PROSTAGLANDIN G/H SYNTHASE"/>
    <property type="match status" value="1"/>
</dbReference>
<dbReference type="Gene3D" id="1.10.640.10">
    <property type="entry name" value="Haem peroxidase domain superfamily, animal type"/>
    <property type="match status" value="1"/>
</dbReference>
<evidence type="ECO:0000256" key="7">
    <source>
        <dbReference type="ARBA" id="ARBA00023235"/>
    </source>
</evidence>
<dbReference type="PRINTS" id="PR00457">
    <property type="entry name" value="ANPEROXIDASE"/>
</dbReference>
<keyword evidence="9" id="KW-0812">Transmembrane</keyword>
<protein>
    <recommendedName>
        <fullName evidence="2">linoleate 8R-lipoxygenase</fullName>
        <ecNumber evidence="2">1.13.11.60</ecNumber>
    </recommendedName>
</protein>
<keyword evidence="12" id="KW-1185">Reference proteome</keyword>
<reference evidence="11 12" key="1">
    <citation type="journal article" date="2023" name="Plant Dis.">
        <title>First Report of Diplodia intermedia Causing Canker and Dieback Diseases on Apple Trees in Canada.</title>
        <authorList>
            <person name="Ellouze W."/>
            <person name="Ilyukhin E."/>
            <person name="Sulman M."/>
            <person name="Ali S."/>
        </authorList>
    </citation>
    <scope>NUCLEOTIDE SEQUENCE [LARGE SCALE GENOMIC DNA]</scope>
    <source>
        <strain evidence="11 12">M45-28</strain>
    </source>
</reference>
<dbReference type="Proteomes" id="UP001521184">
    <property type="component" value="Unassembled WGS sequence"/>
</dbReference>
<dbReference type="InterPro" id="IPR017972">
    <property type="entry name" value="Cyt_P450_CS"/>
</dbReference>
<keyword evidence="9" id="KW-0472">Membrane</keyword>
<keyword evidence="5" id="KW-0560">Oxidoreductase</keyword>
<feature type="compositionally biased region" description="Low complexity" evidence="8">
    <location>
        <begin position="1"/>
        <end position="18"/>
    </location>
</feature>
<sequence>MPKLFSSPFSSPSKAPSSWNPFSSPSKNVLPKALAPSSKGSSWPLSLLGGKQPQTWMQSLKSLPAKGLGPLIFLIPLLGLLAAAVFTKFVRKRPLSSLLPSLKGFNPKSLLDPKNLHLPKLSLPKSFPSLPKLPFSLPKPHLSLPNGKLPTSPVKSPLAGLANLPNGKLLGSHLPKGHFLSGKVPKSLLPQLPWYLKWLSPTGLVKNLVFKVFNLHKVPGVRDIVSWFMKPKGFVPKGTLATLSSLRSIRPGFLSKLNPFNLKIFNKKALASQADDEKFQAGEPYGDPDVVSSNLVEDLRTVGFNAATKDLKTLIEVFKAKGKPQNDREMLMEKMIALTASLPRHSKTRDKLSGVIIDTLWSSLQHPPLTYMGEKFQYRTPDGSYNNPMNPDLGKAGSHYARSVPRIKSQHGVPPDPGLLFDLLMARSDETFKENPAGISSMLFYHATIIIHDIFRTNRFDNNISDTSSYLDLAPLYGSSLEDQLKIRTMEKGLLKPDTFHERRLIGQPPGVNVILVMYSRFHNYVADVLLKINEGGRFTLVPGETDEEKAAAIAKQDNDLFQTARLIVGGLYINISLHDYLRGLTNCHHSATDWTLDPRIAASRLFDPDGIPRGVGNQVSAEFNLLYRFHSIISKKDETWLNEFLSSLFPGSGKPLDELTPQEFVQGLFAFEQTIPADPSKREFGSLKRGPDGRFADADLEREMTAAMEDPAGLFGPRMVPKFLKIVEITGILTARKWQLGSLNELRDFFKLKRHATFEDVNPDPAVADLLRKLYDHPDMVEMYPGMFLEDAKPRMDPGCGGCPPYTVGRAVFSDAVTLVRSDRFCTLDYTAGNLTNWGFNEVKADYDVLGGSKFYHLFQRALPGWYPFNSLHIMQPMFTRAMNEQIATEIGTIADYTTKGPAPPKKPILLVKHSTVTKMLQDQANFHIPWVAYEGLFPGKKSFAGFMLGGDSPANTAQKKLVKDVLYTPAEFGRLLADTAVAYGRKLIKRECLELKKDLAQLDIIRDVAIPLNTKLIADLWCQDLQTDENPTGTLSTPQLYKYLMDVRTFGFNNNDPAMTWRRRLWAREAAEVLIPSTIKAIKEGTASLAPGLLKRAGAGVRKGLGKVPLLGRLVPQAKEEAGSLRWYGHNVAREIMAAGRTLEETADICWLTALAGVGAPVSMPDNVHHWEQIQNLATSGADRTATDKTLRQYVLEAERMVSNLRGARVCVGATEIDGQKFAPGDAVVCLFGPACRKEGGFVPSPESFQLDRPASAYIHWGAGPHECLGKEIAINIVVSLVKVCAELKCLRPAPGDMGELKSIMVGTERCYLNDSWSWLTFDPTTWKVHFDGYGKGVYRESAAAAAKGRDLKALYSTLVKQNSKGPKGVTPGGGLALPAAPDGVTNGYEDNKPVAAKKPAAAAPQKPKPAPAATNGASNGDGEGGGAVQPPAANGASSAAKPAQQQPDGWSFDGIDNDNNDGGAVKPPAAVEVDGKDSNEAPAPPAGEQTEPEKKPEEEEEKPPAEPDVLQTGRLAKKADDPAGPGLGSYTAAVTFEKPCGAPPRIFLGFATLDVGATATRSPSFQQEARDVTTTGFTLAVNVAPGSAPLRELESVWLVVPADAAHRDVLVGVWDTAKTPGRPVGTDGKAVDSPFIPLRCADGAPPKPGRRAVVPWLAGFALDTAPAEPFGVKVDARTATKDDEPGVVVSFRAPSSHVPRLPTSVRVNFIVFPPNDEVGLSPASARAEFQNVDSSPTTVLATANKPIRPVAGIDMFQYVEDAEAICLRVVDRQKEPEEAKYSLESWGEPLVHDLSAGIVKIPRKD</sequence>
<dbReference type="EC" id="1.13.11.60" evidence="2"/>
<dbReference type="SUPFAM" id="SSF48113">
    <property type="entry name" value="Heme-dependent peroxidases"/>
    <property type="match status" value="1"/>
</dbReference>
<evidence type="ECO:0000256" key="4">
    <source>
        <dbReference type="ARBA" id="ARBA00022964"/>
    </source>
</evidence>
<comment type="subunit">
    <text evidence="1">Homotetramer.</text>
</comment>
<dbReference type="InterPro" id="IPR050783">
    <property type="entry name" value="Oxylipin_biosynth_metab"/>
</dbReference>
<proteinExistence type="predicted"/>
<dbReference type="SUPFAM" id="SSF48264">
    <property type="entry name" value="Cytochrome P450"/>
    <property type="match status" value="1"/>
</dbReference>
<evidence type="ECO:0000256" key="6">
    <source>
        <dbReference type="ARBA" id="ARBA00023004"/>
    </source>
</evidence>
<name>A0ABR3TGY7_9PEZI</name>
<evidence type="ECO:0000256" key="2">
    <source>
        <dbReference type="ARBA" id="ARBA00013239"/>
    </source>
</evidence>
<evidence type="ECO:0000256" key="5">
    <source>
        <dbReference type="ARBA" id="ARBA00023002"/>
    </source>
</evidence>
<dbReference type="Gene3D" id="2.60.40.2080">
    <property type="match status" value="1"/>
</dbReference>
<dbReference type="PANTHER" id="PTHR11903:SF13">
    <property type="entry name" value="LINOLEATE 10R-LIPOXYGENASE"/>
    <property type="match status" value="1"/>
</dbReference>
<feature type="compositionally biased region" description="Basic and acidic residues" evidence="8">
    <location>
        <begin position="1494"/>
        <end position="1508"/>
    </location>
</feature>
<dbReference type="CDD" id="cd09817">
    <property type="entry name" value="linoleate_diol_synthase_like"/>
    <property type="match status" value="1"/>
</dbReference>
<gene>
    <name evidence="11" type="ORF">SLS58_008595</name>
</gene>
<evidence type="ECO:0000313" key="11">
    <source>
        <dbReference type="EMBL" id="KAL1638781.1"/>
    </source>
</evidence>
<keyword evidence="7" id="KW-0413">Isomerase</keyword>
<evidence type="ECO:0000256" key="3">
    <source>
        <dbReference type="ARBA" id="ARBA00022723"/>
    </source>
</evidence>